<accession>A0A0M0BWB9</accession>
<keyword evidence="2" id="KW-1133">Transmembrane helix</keyword>
<feature type="transmembrane region" description="Helical" evidence="2">
    <location>
        <begin position="472"/>
        <end position="492"/>
    </location>
</feature>
<protein>
    <submittedName>
        <fullName evidence="3">Uncharacterized protein</fullName>
    </submittedName>
</protein>
<evidence type="ECO:0000313" key="4">
    <source>
        <dbReference type="Proteomes" id="UP000037237"/>
    </source>
</evidence>
<dbReference type="InterPro" id="IPR016024">
    <property type="entry name" value="ARM-type_fold"/>
</dbReference>
<evidence type="ECO:0000313" key="3">
    <source>
        <dbReference type="EMBL" id="KON32446.1"/>
    </source>
</evidence>
<sequence>MSGSTGKIEDKLVLKDILDSVFELEDEEEIFRFVEKISVYFDDEQKVKKLKESATKKDFDLIVKTLSDETSPLETRKFAAATLAVIGGEEHEDILRDQFSKDLPGIRQKIFKGLLLPSGIFPIAPRLKLIFEFMDKFYTRERDYLKVFGEQIKKKGLTEDLLYHLEEEAYHWEMDEARFEQDVVARLRALSMNSEYKAEFAKYRKYFYDLLEDHIGSFFDKQNINFDVAVNAAKILYSIGLWQDIVEIINASFLLTNSRVVYLAGEYGEANIVWRLASQLEIEDSEIKDPFAWFSYCNEIIEALGKLGRRFSAEKKYEAELGKAVEPLCKMLCENIKDEKLSLRLLRAIEDIQGKIKTAEYVVSKLMEAEKIDDCGYLDILVLLKDKNAAFKELENYFFKGKVEEKRKAEVAIQNMGLSQAVDLLVTEELSGYYSKYIGEPMKEVETESLNILRRTVKQVESTYKVNTGMSVTVFVVGIIVIFIGAMLVLTGTGDATKLFGGASVIGGIVTTLTSFAKGPISSVQNAVADLAQVETAFLYYVRSTGLASFAFLREFLKEKKPDINILEKCTEKMNEVAKATMLLIEVYGGGKNETIDGLFGEKKDELAKAIMGTPTEPKTPTPTTTGESTTENPK</sequence>
<dbReference type="EMBL" id="LFWU01000067">
    <property type="protein sequence ID" value="KON32446.1"/>
    <property type="molecule type" value="Genomic_DNA"/>
</dbReference>
<feature type="region of interest" description="Disordered" evidence="1">
    <location>
        <begin position="611"/>
        <end position="635"/>
    </location>
</feature>
<reference evidence="3 4" key="1">
    <citation type="submission" date="2015-06" db="EMBL/GenBank/DDBJ databases">
        <title>New insights into the roles of widespread benthic archaea in carbon and nitrogen cycling.</title>
        <authorList>
            <person name="Lazar C.S."/>
            <person name="Baker B.J."/>
            <person name="Seitz K.W."/>
            <person name="Hyde A.S."/>
            <person name="Dick G.J."/>
            <person name="Hinrichs K.-U."/>
            <person name="Teske A.P."/>
        </authorList>
    </citation>
    <scope>NUCLEOTIDE SEQUENCE [LARGE SCALE GENOMIC DNA]</scope>
    <source>
        <strain evidence="3">SG8-32-1</strain>
    </source>
</reference>
<dbReference type="AlphaFoldDB" id="A0A0M0BWB9"/>
<name>A0A0M0BWB9_9ARCH</name>
<evidence type="ECO:0000256" key="1">
    <source>
        <dbReference type="SAM" id="MobiDB-lite"/>
    </source>
</evidence>
<feature type="compositionally biased region" description="Low complexity" evidence="1">
    <location>
        <begin position="614"/>
        <end position="635"/>
    </location>
</feature>
<evidence type="ECO:0000256" key="2">
    <source>
        <dbReference type="SAM" id="Phobius"/>
    </source>
</evidence>
<keyword evidence="2" id="KW-0472">Membrane</keyword>
<keyword evidence="2" id="KW-0812">Transmembrane</keyword>
<feature type="transmembrane region" description="Helical" evidence="2">
    <location>
        <begin position="499"/>
        <end position="517"/>
    </location>
</feature>
<dbReference type="Proteomes" id="UP000037237">
    <property type="component" value="Unassembled WGS sequence"/>
</dbReference>
<comment type="caution">
    <text evidence="3">The sequence shown here is derived from an EMBL/GenBank/DDBJ whole genome shotgun (WGS) entry which is preliminary data.</text>
</comment>
<organism evidence="3 4">
    <name type="scientific">miscellaneous Crenarchaeota group-1 archaeon SG8-32-1</name>
    <dbReference type="NCBI Taxonomy" id="1685124"/>
    <lineage>
        <taxon>Archaea</taxon>
        <taxon>Candidatus Bathyarchaeota</taxon>
        <taxon>MCG-1</taxon>
    </lineage>
</organism>
<feature type="transmembrane region" description="Helical" evidence="2">
    <location>
        <begin position="537"/>
        <end position="557"/>
    </location>
</feature>
<proteinExistence type="predicted"/>
<gene>
    <name evidence="3" type="ORF">AC477_03010</name>
</gene>
<dbReference type="SUPFAM" id="SSF48371">
    <property type="entry name" value="ARM repeat"/>
    <property type="match status" value="1"/>
</dbReference>